<dbReference type="InterPro" id="IPR004360">
    <property type="entry name" value="Glyas_Fos-R_dOase_dom"/>
</dbReference>
<reference evidence="3 4" key="1">
    <citation type="submission" date="2019-04" db="EMBL/GenBank/DDBJ databases">
        <title>Deinococcus metalilatus MA1002 mutant No.5.</title>
        <authorList>
            <person name="Park W."/>
            <person name="Park C."/>
        </authorList>
    </citation>
    <scope>NUCLEOTIDE SEQUENCE [LARGE SCALE GENOMIC DNA]</scope>
    <source>
        <strain evidence="3 4">MA1002-m5</strain>
    </source>
</reference>
<protein>
    <submittedName>
        <fullName evidence="3">VOC family protein</fullName>
    </submittedName>
</protein>
<dbReference type="InterPro" id="IPR052164">
    <property type="entry name" value="Anthracycline_SecMetBiosynth"/>
</dbReference>
<dbReference type="PANTHER" id="PTHR33993">
    <property type="entry name" value="GLYOXALASE-RELATED"/>
    <property type="match status" value="1"/>
</dbReference>
<dbReference type="AlphaFoldDB" id="A0AAJ5F8Q8"/>
<dbReference type="RefSeq" id="WP_129118109.1">
    <property type="nucleotide sequence ID" value="NZ_BSUI01000015.1"/>
</dbReference>
<dbReference type="InterPro" id="IPR037523">
    <property type="entry name" value="VOC_core"/>
</dbReference>
<dbReference type="EMBL" id="JACHFV010000007">
    <property type="protein sequence ID" value="MBB5295598.1"/>
    <property type="molecule type" value="Genomic_DNA"/>
</dbReference>
<feature type="domain" description="VOC" evidence="1">
    <location>
        <begin position="134"/>
        <end position="248"/>
    </location>
</feature>
<feature type="domain" description="VOC" evidence="1">
    <location>
        <begin position="9"/>
        <end position="120"/>
    </location>
</feature>
<dbReference type="Pfam" id="PF00903">
    <property type="entry name" value="Glyoxalase"/>
    <property type="match status" value="2"/>
</dbReference>
<evidence type="ECO:0000313" key="3">
    <source>
        <dbReference type="EMBL" id="TLK27292.1"/>
    </source>
</evidence>
<proteinExistence type="predicted"/>
<dbReference type="CDD" id="cd07247">
    <property type="entry name" value="SgaA_N_like"/>
    <property type="match status" value="2"/>
</dbReference>
<reference evidence="2 5" key="2">
    <citation type="submission" date="2020-08" db="EMBL/GenBank/DDBJ databases">
        <title>Genomic Encyclopedia of Type Strains, Phase IV (KMG-IV): sequencing the most valuable type-strain genomes for metagenomic binning, comparative biology and taxonomic classification.</title>
        <authorList>
            <person name="Goeker M."/>
        </authorList>
    </citation>
    <scope>NUCLEOTIDE SEQUENCE [LARGE SCALE GENOMIC DNA]</scope>
    <source>
        <strain evidence="2 5">DSM 105434</strain>
    </source>
</reference>
<sequence length="256" mass="27630">MQTHPAAGTPTWLDLMTPAAETIRPFYEALFGWTFEKQGAGDGEYSVAFASGRPVAAVVPPFEGQSLWHLYFASDDVSADAARIRDLGGEVNVGPMSVGDHGHLLMGRDPTGALFGLWQAERQAGMGRTGTPGTFTWAELQTRDADRARDFYTSLLGNTSQPLPDMGYHVLYQGADQNAGVMQMDDIHWPPDLPSHWMIYFAVEDTDQAVQTAQANGGQLQAGPHASPYGRIAVLQDPGGATFSVIQPPQPEGEEP</sequence>
<dbReference type="Proteomes" id="UP000308000">
    <property type="component" value="Unassembled WGS sequence"/>
</dbReference>
<dbReference type="SUPFAM" id="SSF54593">
    <property type="entry name" value="Glyoxalase/Bleomycin resistance protein/Dihydroxybiphenyl dioxygenase"/>
    <property type="match status" value="2"/>
</dbReference>
<keyword evidence="5" id="KW-1185">Reference proteome</keyword>
<evidence type="ECO:0000313" key="4">
    <source>
        <dbReference type="Proteomes" id="UP000308000"/>
    </source>
</evidence>
<name>A0AAJ5F8Q8_9DEIO</name>
<evidence type="ECO:0000313" key="2">
    <source>
        <dbReference type="EMBL" id="MBB5295598.1"/>
    </source>
</evidence>
<evidence type="ECO:0000259" key="1">
    <source>
        <dbReference type="PROSITE" id="PS51819"/>
    </source>
</evidence>
<dbReference type="PANTHER" id="PTHR33993:SF14">
    <property type="entry name" value="GB|AAF24581.1"/>
    <property type="match status" value="1"/>
</dbReference>
<dbReference type="InterPro" id="IPR029068">
    <property type="entry name" value="Glyas_Bleomycin-R_OHBP_Dase"/>
</dbReference>
<evidence type="ECO:0000313" key="5">
    <source>
        <dbReference type="Proteomes" id="UP000536909"/>
    </source>
</evidence>
<organism evidence="3 4">
    <name type="scientific">Deinococcus metallilatus</name>
    <dbReference type="NCBI Taxonomy" id="1211322"/>
    <lineage>
        <taxon>Bacteria</taxon>
        <taxon>Thermotogati</taxon>
        <taxon>Deinococcota</taxon>
        <taxon>Deinococci</taxon>
        <taxon>Deinococcales</taxon>
        <taxon>Deinococcaceae</taxon>
        <taxon>Deinococcus</taxon>
    </lineage>
</organism>
<accession>A0AAJ5F8Q8</accession>
<dbReference type="Gene3D" id="3.10.180.10">
    <property type="entry name" value="2,3-Dihydroxybiphenyl 1,2-Dioxygenase, domain 1"/>
    <property type="match status" value="2"/>
</dbReference>
<comment type="caution">
    <text evidence="3">The sequence shown here is derived from an EMBL/GenBank/DDBJ whole genome shotgun (WGS) entry which is preliminary data.</text>
</comment>
<dbReference type="EMBL" id="VBRC01000006">
    <property type="protein sequence ID" value="TLK27292.1"/>
    <property type="molecule type" value="Genomic_DNA"/>
</dbReference>
<dbReference type="Proteomes" id="UP000536909">
    <property type="component" value="Unassembled WGS sequence"/>
</dbReference>
<dbReference type="PROSITE" id="PS51819">
    <property type="entry name" value="VOC"/>
    <property type="match status" value="2"/>
</dbReference>
<gene>
    <name evidence="3" type="ORF">FCS05_10505</name>
    <name evidence="2" type="ORF">HNQ10_002427</name>
</gene>